<dbReference type="GO" id="GO:0005829">
    <property type="term" value="C:cytosol"/>
    <property type="evidence" value="ECO:0007669"/>
    <property type="project" value="TreeGrafter"/>
</dbReference>
<dbReference type="PANTHER" id="PTHR42918:SF6">
    <property type="entry name" value="ELONGATION FACTOR P--(R)-BETA-LYSINE LIGASE"/>
    <property type="match status" value="1"/>
</dbReference>
<dbReference type="PANTHER" id="PTHR42918">
    <property type="entry name" value="LYSYL-TRNA SYNTHETASE"/>
    <property type="match status" value="1"/>
</dbReference>
<dbReference type="GO" id="GO:0000049">
    <property type="term" value="F:tRNA binding"/>
    <property type="evidence" value="ECO:0007669"/>
    <property type="project" value="TreeGrafter"/>
</dbReference>
<gene>
    <name evidence="5" type="ORF">UV20_C0013G0014</name>
</gene>
<keyword evidence="1 5" id="KW-0436">Ligase</keyword>
<evidence type="ECO:0000313" key="5">
    <source>
        <dbReference type="EMBL" id="KKS56396.1"/>
    </source>
</evidence>
<dbReference type="Gene3D" id="3.30.930.10">
    <property type="entry name" value="Bira Bifunctional Protein, Domain 2"/>
    <property type="match status" value="1"/>
</dbReference>
<dbReference type="PATRIC" id="fig|1619039.3.peg.1067"/>
<sequence>MRWQDLKNNPRLKENLIKRAETFKKIRYFFDTANFVEMDTPLAVRYGNPEPNLDLFKTEIQNEKGEKFKSFLITSPELSLKKILAGGFPKIYQMSKCFRNREPWNATHNPEFTLLEWYEVGITYLELMERVEGLLKDILGKEKMIYQKKEIHLSSPWLKISMREAWQKYALLDLNNYLNFDTMRSLAKEKGYTINEGETWSDWFFKIFLTEIEPQLAKENRPVFLYDYPKEMAALAKVKEDGLYAERFELYWSGMELANGYGELLNAEEQEERFKKEEAEIFKEKGEEREMDQDFINALSEGIAPCAGVALGVDRVVMLLTDSKDIAEVAPFLAREMY</sequence>
<dbReference type="InterPro" id="IPR004364">
    <property type="entry name" value="Aa-tRNA-synt_II"/>
</dbReference>
<dbReference type="InterPro" id="IPR006195">
    <property type="entry name" value="aa-tRNA-synth_II"/>
</dbReference>
<feature type="domain" description="Aminoacyl-transfer RNA synthetases class-II family profile" evidence="4">
    <location>
        <begin position="26"/>
        <end position="331"/>
    </location>
</feature>
<accession>A0A0G1CCH1</accession>
<dbReference type="Proteomes" id="UP000034837">
    <property type="component" value="Unassembled WGS sequence"/>
</dbReference>
<name>A0A0G1CCH1_9BACT</name>
<protein>
    <submittedName>
        <fullName evidence="5">Lysine-tRNA ligase</fullName>
    </submittedName>
</protein>
<dbReference type="GO" id="GO:0006430">
    <property type="term" value="P:lysyl-tRNA aminoacylation"/>
    <property type="evidence" value="ECO:0007669"/>
    <property type="project" value="InterPro"/>
</dbReference>
<dbReference type="PRINTS" id="PR00982">
    <property type="entry name" value="TRNASYNTHLYS"/>
</dbReference>
<dbReference type="NCBIfam" id="NF006828">
    <property type="entry name" value="PRK09350.1"/>
    <property type="match status" value="1"/>
</dbReference>
<dbReference type="InterPro" id="IPR045864">
    <property type="entry name" value="aa-tRNA-synth_II/BPL/LPL"/>
</dbReference>
<evidence type="ECO:0000256" key="2">
    <source>
        <dbReference type="ARBA" id="ARBA00022741"/>
    </source>
</evidence>
<dbReference type="GO" id="GO:0005524">
    <property type="term" value="F:ATP binding"/>
    <property type="evidence" value="ECO:0007669"/>
    <property type="project" value="UniProtKB-KW"/>
</dbReference>
<dbReference type="SUPFAM" id="SSF55681">
    <property type="entry name" value="Class II aaRS and biotin synthetases"/>
    <property type="match status" value="1"/>
</dbReference>
<dbReference type="AlphaFoldDB" id="A0A0G1CCH1"/>
<reference evidence="5 6" key="1">
    <citation type="journal article" date="2015" name="Nature">
        <title>rRNA introns, odd ribosomes, and small enigmatic genomes across a large radiation of phyla.</title>
        <authorList>
            <person name="Brown C.T."/>
            <person name="Hug L.A."/>
            <person name="Thomas B.C."/>
            <person name="Sharon I."/>
            <person name="Castelle C.J."/>
            <person name="Singh A."/>
            <person name="Wilkins M.J."/>
            <person name="Williams K.H."/>
            <person name="Banfield J.F."/>
        </authorList>
    </citation>
    <scope>NUCLEOTIDE SEQUENCE [LARGE SCALE GENOMIC DNA]</scope>
</reference>
<dbReference type="EMBL" id="LCDO01000013">
    <property type="protein sequence ID" value="KKS56396.1"/>
    <property type="molecule type" value="Genomic_DNA"/>
</dbReference>
<evidence type="ECO:0000256" key="3">
    <source>
        <dbReference type="ARBA" id="ARBA00022840"/>
    </source>
</evidence>
<keyword evidence="2" id="KW-0547">Nucleotide-binding</keyword>
<evidence type="ECO:0000259" key="4">
    <source>
        <dbReference type="PROSITE" id="PS50862"/>
    </source>
</evidence>
<keyword evidence="3" id="KW-0067">ATP-binding</keyword>
<comment type="caution">
    <text evidence="5">The sequence shown here is derived from an EMBL/GenBank/DDBJ whole genome shotgun (WGS) entry which is preliminary data.</text>
</comment>
<proteinExistence type="predicted"/>
<evidence type="ECO:0000256" key="1">
    <source>
        <dbReference type="ARBA" id="ARBA00022598"/>
    </source>
</evidence>
<dbReference type="PROSITE" id="PS50862">
    <property type="entry name" value="AA_TRNA_LIGASE_II"/>
    <property type="match status" value="1"/>
</dbReference>
<organism evidence="5 6">
    <name type="scientific">Candidatus Magasanikbacteria bacterium GW2011_GWA2_42_32</name>
    <dbReference type="NCBI Taxonomy" id="1619039"/>
    <lineage>
        <taxon>Bacteria</taxon>
        <taxon>Candidatus Magasanikiibacteriota</taxon>
    </lineage>
</organism>
<dbReference type="InterPro" id="IPR018149">
    <property type="entry name" value="Lys-tRNA-synth_II_C"/>
</dbReference>
<dbReference type="NCBIfam" id="TIGR00462">
    <property type="entry name" value="genX"/>
    <property type="match status" value="1"/>
</dbReference>
<evidence type="ECO:0000313" key="6">
    <source>
        <dbReference type="Proteomes" id="UP000034837"/>
    </source>
</evidence>
<dbReference type="Pfam" id="PF00152">
    <property type="entry name" value="tRNA-synt_2"/>
    <property type="match status" value="1"/>
</dbReference>
<dbReference type="InterPro" id="IPR004525">
    <property type="entry name" value="EpmA"/>
</dbReference>
<dbReference type="GO" id="GO:0004824">
    <property type="term" value="F:lysine-tRNA ligase activity"/>
    <property type="evidence" value="ECO:0007669"/>
    <property type="project" value="InterPro"/>
</dbReference>